<keyword evidence="16" id="KW-1185">Reference proteome</keyword>
<dbReference type="PANTHER" id="PTHR30069:SF42">
    <property type="entry name" value="FERRIC AEROBACTIN RECEPTOR"/>
    <property type="match status" value="1"/>
</dbReference>
<evidence type="ECO:0000313" key="16">
    <source>
        <dbReference type="Proteomes" id="UP001269819"/>
    </source>
</evidence>
<organism evidence="15 16">
    <name type="scientific">Marinobacter xestospongiae</name>
    <dbReference type="NCBI Taxonomy" id="994319"/>
    <lineage>
        <taxon>Bacteria</taxon>
        <taxon>Pseudomonadati</taxon>
        <taxon>Pseudomonadota</taxon>
        <taxon>Gammaproteobacteria</taxon>
        <taxon>Pseudomonadales</taxon>
        <taxon>Marinobacteraceae</taxon>
        <taxon>Marinobacter</taxon>
    </lineage>
</organism>
<evidence type="ECO:0000259" key="14">
    <source>
        <dbReference type="Pfam" id="PF07715"/>
    </source>
</evidence>
<gene>
    <name evidence="15" type="ORF">RYS15_20360</name>
</gene>
<evidence type="ECO:0000256" key="9">
    <source>
        <dbReference type="ARBA" id="ARBA00023237"/>
    </source>
</evidence>
<dbReference type="Gene3D" id="2.170.130.10">
    <property type="entry name" value="TonB-dependent receptor, plug domain"/>
    <property type="match status" value="1"/>
</dbReference>
<feature type="domain" description="TonB-dependent receptor plug" evidence="14">
    <location>
        <begin position="51"/>
        <end position="153"/>
    </location>
</feature>
<evidence type="ECO:0000256" key="5">
    <source>
        <dbReference type="ARBA" id="ARBA00022692"/>
    </source>
</evidence>
<dbReference type="InterPro" id="IPR036942">
    <property type="entry name" value="Beta-barrel_TonB_sf"/>
</dbReference>
<keyword evidence="3 10" id="KW-0813">Transport</keyword>
<keyword evidence="8 15" id="KW-0675">Receptor</keyword>
<proteinExistence type="inferred from homology"/>
<evidence type="ECO:0000256" key="8">
    <source>
        <dbReference type="ARBA" id="ARBA00023170"/>
    </source>
</evidence>
<keyword evidence="5 10" id="KW-0812">Transmembrane</keyword>
<evidence type="ECO:0000256" key="12">
    <source>
        <dbReference type="SAM" id="SignalP"/>
    </source>
</evidence>
<protein>
    <submittedName>
        <fullName evidence="15">TonB-dependent receptor</fullName>
    </submittedName>
</protein>
<dbReference type="RefSeq" id="WP_316975347.1">
    <property type="nucleotide sequence ID" value="NZ_JAWIIJ010000024.1"/>
</dbReference>
<keyword evidence="4 10" id="KW-1134">Transmembrane beta strand</keyword>
<dbReference type="InterPro" id="IPR010105">
    <property type="entry name" value="TonB_sidphr_rcpt"/>
</dbReference>
<keyword evidence="7 10" id="KW-0472">Membrane</keyword>
<dbReference type="Pfam" id="PF00593">
    <property type="entry name" value="TonB_dep_Rec_b-barrel"/>
    <property type="match status" value="1"/>
</dbReference>
<evidence type="ECO:0000256" key="2">
    <source>
        <dbReference type="ARBA" id="ARBA00009810"/>
    </source>
</evidence>
<comment type="caution">
    <text evidence="15">The sequence shown here is derived from an EMBL/GenBank/DDBJ whole genome shotgun (WGS) entry which is preliminary data.</text>
</comment>
<dbReference type="InterPro" id="IPR000531">
    <property type="entry name" value="Beta-barrel_TonB"/>
</dbReference>
<dbReference type="Proteomes" id="UP001269819">
    <property type="component" value="Unassembled WGS sequence"/>
</dbReference>
<evidence type="ECO:0000256" key="1">
    <source>
        <dbReference type="ARBA" id="ARBA00004571"/>
    </source>
</evidence>
<evidence type="ECO:0000256" key="4">
    <source>
        <dbReference type="ARBA" id="ARBA00022452"/>
    </source>
</evidence>
<dbReference type="SUPFAM" id="SSF56935">
    <property type="entry name" value="Porins"/>
    <property type="match status" value="1"/>
</dbReference>
<dbReference type="InterPro" id="IPR039426">
    <property type="entry name" value="TonB-dep_rcpt-like"/>
</dbReference>
<dbReference type="Gene3D" id="2.40.170.20">
    <property type="entry name" value="TonB-dependent receptor, beta-barrel domain"/>
    <property type="match status" value="1"/>
</dbReference>
<feature type="chain" id="PRO_5046707874" evidence="12">
    <location>
        <begin position="30"/>
        <end position="730"/>
    </location>
</feature>
<evidence type="ECO:0000259" key="13">
    <source>
        <dbReference type="Pfam" id="PF00593"/>
    </source>
</evidence>
<evidence type="ECO:0000256" key="11">
    <source>
        <dbReference type="RuleBase" id="RU003357"/>
    </source>
</evidence>
<comment type="similarity">
    <text evidence="2 10 11">Belongs to the TonB-dependent receptor family.</text>
</comment>
<evidence type="ECO:0000313" key="15">
    <source>
        <dbReference type="EMBL" id="MDV2081050.1"/>
    </source>
</evidence>
<keyword evidence="9 10" id="KW-0998">Cell outer membrane</keyword>
<reference evidence="15 16" key="1">
    <citation type="submission" date="2023-10" db="EMBL/GenBank/DDBJ databases">
        <title>Characteristics and mechanism of a salt-tolerant marine origin heterotrophic nitrifying- aerobic denitrifying bacteria Marinobacter xestospongiae HN1.</title>
        <authorList>
            <person name="Qi R."/>
        </authorList>
    </citation>
    <scope>NUCLEOTIDE SEQUENCE [LARGE SCALE GENOMIC DNA]</scope>
    <source>
        <strain evidence="15 16">HN1</strain>
    </source>
</reference>
<dbReference type="InterPro" id="IPR037066">
    <property type="entry name" value="Plug_dom_sf"/>
</dbReference>
<sequence length="730" mass="80900">MTMIPRTRSALYRAGLGTLIASCATPLLADASSYSLDELVVVGNRAPAQISQVPGTVWVLEQEALETQFKSGQDLKSVLGKLVPGLDLAPQGRTNFGQNMRGRSVLVMIDGVSLNSSRGLSRQFDSIDPFNIERIEVLSGATAIYGGGSTGGIINIITHKGEAGDTRYRTEASASSGFNDSEDRVFRAGQSISGGNDRVQGRLAVATQRNSAFYDADGDAIMPDITQTDLQYNRSLDVMGSVRLQLDDLQSLELLGQAYDSRFNGNQGVYLGPNLSTIADPEIRTGYKTDRAPETDRHLVNLNYQHRDLFGHTAYLQLSTRGEKASFHPYPYIRQNMAQSYVGASLQDTTQHNLKGLLVKHWGDWQFSYGVDLDREDFKANQMIFDTTQALQSGAMVTEEDFTVGRYPGYRVDGVTAFLQTEWQATERLRLNAGIRQRHSSLEVDDFVPTQQQIDVQRGLATGADAIPGGENSYDVTLVNAGAIYNLTASQQLWTSFSQGFEIPDPGKVFGRGSYSLDNGYYTLNDALDVDSNTLPGLKTHQVELGWRAYEASWEAQVAAYYTWSDKDTRVTDTLQIDVVDAKTRDYGLEASLAYRISDQWRAGAQGHVLRSEVKNEGDWDKKDARYASLPSAMAFVEWQDARTQVRLQGNHAFDIDDDAGNEIDGFTTVDLQASRELPVGRLGMGISNLLNNDYLTVWGQRAQMFYGYDKLFEFQGRGRTYTLSYTVDY</sequence>
<feature type="domain" description="TonB-dependent receptor-like beta-barrel" evidence="13">
    <location>
        <begin position="257"/>
        <end position="690"/>
    </location>
</feature>
<feature type="signal peptide" evidence="12">
    <location>
        <begin position="1"/>
        <end position="29"/>
    </location>
</feature>
<dbReference type="PANTHER" id="PTHR30069">
    <property type="entry name" value="TONB-DEPENDENT OUTER MEMBRANE RECEPTOR"/>
    <property type="match status" value="1"/>
</dbReference>
<dbReference type="CDD" id="cd01347">
    <property type="entry name" value="ligand_gated_channel"/>
    <property type="match status" value="1"/>
</dbReference>
<dbReference type="PROSITE" id="PS52016">
    <property type="entry name" value="TONB_DEPENDENT_REC_3"/>
    <property type="match status" value="1"/>
</dbReference>
<dbReference type="EMBL" id="JAWIIJ010000024">
    <property type="protein sequence ID" value="MDV2081050.1"/>
    <property type="molecule type" value="Genomic_DNA"/>
</dbReference>
<dbReference type="Pfam" id="PF07715">
    <property type="entry name" value="Plug"/>
    <property type="match status" value="1"/>
</dbReference>
<evidence type="ECO:0000256" key="10">
    <source>
        <dbReference type="PROSITE-ProRule" id="PRU01360"/>
    </source>
</evidence>
<name>A0ABU3W3Y3_9GAMM</name>
<dbReference type="InterPro" id="IPR012910">
    <property type="entry name" value="Plug_dom"/>
</dbReference>
<keyword evidence="12" id="KW-0732">Signal</keyword>
<keyword evidence="6 11" id="KW-0798">TonB box</keyword>
<comment type="subcellular location">
    <subcellularLocation>
        <location evidence="1 10">Cell outer membrane</location>
        <topology evidence="1 10">Multi-pass membrane protein</topology>
    </subcellularLocation>
</comment>
<evidence type="ECO:0000256" key="7">
    <source>
        <dbReference type="ARBA" id="ARBA00023136"/>
    </source>
</evidence>
<accession>A0ABU3W3Y3</accession>
<evidence type="ECO:0000256" key="6">
    <source>
        <dbReference type="ARBA" id="ARBA00023077"/>
    </source>
</evidence>
<evidence type="ECO:0000256" key="3">
    <source>
        <dbReference type="ARBA" id="ARBA00022448"/>
    </source>
</evidence>
<dbReference type="NCBIfam" id="TIGR01783">
    <property type="entry name" value="TonB-siderophor"/>
    <property type="match status" value="1"/>
</dbReference>